<keyword evidence="3" id="KW-1185">Reference proteome</keyword>
<evidence type="ECO:0000313" key="2">
    <source>
        <dbReference type="EMBL" id="OXB58995.1"/>
    </source>
</evidence>
<sequence>MGGNPGGTRPVTPPLSPQGCSCAPELPPASRRRATGTAFCLDVRGTTARCVALMGRLTPTSVCSAFPTLRKIRMSKFTRMECAEMADGNSSSK</sequence>
<dbReference type="Proteomes" id="UP000198323">
    <property type="component" value="Unassembled WGS sequence"/>
</dbReference>
<dbReference type="EMBL" id="MCFN01000427">
    <property type="protein sequence ID" value="OXB58995.1"/>
    <property type="molecule type" value="Genomic_DNA"/>
</dbReference>
<feature type="region of interest" description="Disordered" evidence="1">
    <location>
        <begin position="1"/>
        <end position="30"/>
    </location>
</feature>
<name>A0A226MUK3_CALSU</name>
<gene>
    <name evidence="2" type="ORF">ASZ78_002479</name>
</gene>
<organism evidence="2 3">
    <name type="scientific">Callipepla squamata</name>
    <name type="common">Scaled quail</name>
    <dbReference type="NCBI Taxonomy" id="9009"/>
    <lineage>
        <taxon>Eukaryota</taxon>
        <taxon>Metazoa</taxon>
        <taxon>Chordata</taxon>
        <taxon>Craniata</taxon>
        <taxon>Vertebrata</taxon>
        <taxon>Euteleostomi</taxon>
        <taxon>Archelosauria</taxon>
        <taxon>Archosauria</taxon>
        <taxon>Dinosauria</taxon>
        <taxon>Saurischia</taxon>
        <taxon>Theropoda</taxon>
        <taxon>Coelurosauria</taxon>
        <taxon>Aves</taxon>
        <taxon>Neognathae</taxon>
        <taxon>Galloanserae</taxon>
        <taxon>Galliformes</taxon>
        <taxon>Odontophoridae</taxon>
        <taxon>Callipepla</taxon>
    </lineage>
</organism>
<reference evidence="2 3" key="1">
    <citation type="submission" date="2016-07" db="EMBL/GenBank/DDBJ databases">
        <title>Disparate Historic Effective Population Sizes Predicted by Modern Levels of Genome Diversity for the Scaled Quail (Callipepla squamata) and the Northern Bobwhite (Colinus virginianus): Inferences from First and Second Generation Draft Genome Assemblies for Sympatric New World Quail.</title>
        <authorList>
            <person name="Oldeschulte D.L."/>
            <person name="Halley Y.A."/>
            <person name="Bhattarai E.K."/>
            <person name="Brashear W.A."/>
            <person name="Hill J."/>
            <person name="Metz R.P."/>
            <person name="Johnson C.D."/>
            <person name="Rollins D."/>
            <person name="Peterson M.J."/>
            <person name="Bickhart D.M."/>
            <person name="Decker J.E."/>
            <person name="Seabury C.M."/>
        </authorList>
    </citation>
    <scope>NUCLEOTIDE SEQUENCE [LARGE SCALE GENOMIC DNA]</scope>
    <source>
        <strain evidence="2 3">Texas</strain>
        <tissue evidence="2">Leg muscle</tissue>
    </source>
</reference>
<dbReference type="AlphaFoldDB" id="A0A226MUK3"/>
<evidence type="ECO:0000313" key="3">
    <source>
        <dbReference type="Proteomes" id="UP000198323"/>
    </source>
</evidence>
<evidence type="ECO:0000256" key="1">
    <source>
        <dbReference type="SAM" id="MobiDB-lite"/>
    </source>
</evidence>
<protein>
    <submittedName>
        <fullName evidence="2">Uncharacterized protein</fullName>
    </submittedName>
</protein>
<proteinExistence type="predicted"/>
<comment type="caution">
    <text evidence="2">The sequence shown here is derived from an EMBL/GenBank/DDBJ whole genome shotgun (WGS) entry which is preliminary data.</text>
</comment>
<accession>A0A226MUK3</accession>